<comment type="caution">
    <text evidence="3">The sequence shown here is derived from an EMBL/GenBank/DDBJ whole genome shotgun (WGS) entry which is preliminary data.</text>
</comment>
<feature type="transmembrane region" description="Helical" evidence="1">
    <location>
        <begin position="98"/>
        <end position="116"/>
    </location>
</feature>
<keyword evidence="1" id="KW-1133">Transmembrane helix</keyword>
<dbReference type="AlphaFoldDB" id="A0A4R8LWL4"/>
<gene>
    <name evidence="3" type="ORF">BX592_105102</name>
</gene>
<proteinExistence type="predicted"/>
<feature type="transmembrane region" description="Helical" evidence="1">
    <location>
        <begin position="197"/>
        <end position="214"/>
    </location>
</feature>
<evidence type="ECO:0000313" key="3">
    <source>
        <dbReference type="EMBL" id="TDY52218.1"/>
    </source>
</evidence>
<keyword evidence="1" id="KW-0812">Transmembrane</keyword>
<sequence length="365" mass="40839">MESFDSAHLQTTAPHRAPGAVYLDEAQRQQVCAERASWAWRTEWPTWLLISTVYAAWFGIATQASHIGLPIAIPLLSVASAWYISLQHELLHGHPTRYPAFNALLGFAPLAVWFPYRVYRRSHLAHHAAPSLTDPDADPESFFVSTGDWHRAPSVVRALWIARATFAGRVLVGPALTLASTAHDACRRIARKDRQDVPAWAAHGLALAALVIWLDRQCGIPAWLFLCGVGYPALSITLVRSFQEHRYHPDRTRRSVINHPSLAWRLLFLNNNLHAVHHDLPSVPWFALPVVYRRHAAAYNQRNAGYVVHGYLEWWRRFAFTPVRFVAHSGGVGWCGPDESAAAKTAHLPIGAATTPMQRNRVGTP</sequence>
<dbReference type="RefSeq" id="WP_243849388.1">
    <property type="nucleotide sequence ID" value="NZ_JBHLUW010000027.1"/>
</dbReference>
<name>A0A4R8LWL4_9BURK</name>
<dbReference type="Proteomes" id="UP000295509">
    <property type="component" value="Unassembled WGS sequence"/>
</dbReference>
<dbReference type="EMBL" id="SORE01000005">
    <property type="protein sequence ID" value="TDY52218.1"/>
    <property type="molecule type" value="Genomic_DNA"/>
</dbReference>
<feature type="transmembrane region" description="Helical" evidence="1">
    <location>
        <begin position="220"/>
        <end position="239"/>
    </location>
</feature>
<evidence type="ECO:0000256" key="1">
    <source>
        <dbReference type="SAM" id="Phobius"/>
    </source>
</evidence>
<protein>
    <submittedName>
        <fullName evidence="3">Fatty acid desaturase</fullName>
    </submittedName>
</protein>
<feature type="transmembrane region" description="Helical" evidence="1">
    <location>
        <begin position="44"/>
        <end position="60"/>
    </location>
</feature>
<keyword evidence="1" id="KW-0472">Membrane</keyword>
<feature type="transmembrane region" description="Helical" evidence="1">
    <location>
        <begin position="67"/>
        <end position="86"/>
    </location>
</feature>
<dbReference type="InterPro" id="IPR005804">
    <property type="entry name" value="FA_desaturase_dom"/>
</dbReference>
<reference evidence="3 4" key="1">
    <citation type="submission" date="2019-03" db="EMBL/GenBank/DDBJ databases">
        <title>Genomic Encyclopedia of Type Strains, Phase III (KMG-III): the genomes of soil and plant-associated and newly described type strains.</title>
        <authorList>
            <person name="Whitman W."/>
        </authorList>
    </citation>
    <scope>NUCLEOTIDE SEQUENCE [LARGE SCALE GENOMIC DNA]</scope>
    <source>
        <strain evidence="3 4">LMG 29544</strain>
    </source>
</reference>
<dbReference type="GO" id="GO:0006629">
    <property type="term" value="P:lipid metabolic process"/>
    <property type="evidence" value="ECO:0007669"/>
    <property type="project" value="InterPro"/>
</dbReference>
<evidence type="ECO:0000313" key="4">
    <source>
        <dbReference type="Proteomes" id="UP000295509"/>
    </source>
</evidence>
<feature type="domain" description="Fatty acid desaturase" evidence="2">
    <location>
        <begin position="71"/>
        <end position="307"/>
    </location>
</feature>
<evidence type="ECO:0000259" key="2">
    <source>
        <dbReference type="Pfam" id="PF00487"/>
    </source>
</evidence>
<accession>A0A4R8LWL4</accession>
<dbReference type="Pfam" id="PF00487">
    <property type="entry name" value="FA_desaturase"/>
    <property type="match status" value="1"/>
</dbReference>
<keyword evidence="4" id="KW-1185">Reference proteome</keyword>
<organism evidence="3 4">
    <name type="scientific">Paraburkholderia rhizosphaerae</name>
    <dbReference type="NCBI Taxonomy" id="480658"/>
    <lineage>
        <taxon>Bacteria</taxon>
        <taxon>Pseudomonadati</taxon>
        <taxon>Pseudomonadota</taxon>
        <taxon>Betaproteobacteria</taxon>
        <taxon>Burkholderiales</taxon>
        <taxon>Burkholderiaceae</taxon>
        <taxon>Paraburkholderia</taxon>
    </lineage>
</organism>